<protein>
    <submittedName>
        <fullName evidence="1">Type i site-specific deoxyribonuclease, hsdr family protein</fullName>
    </submittedName>
</protein>
<reference evidence="1 2" key="1">
    <citation type="journal article" date="2012" name="Stand. Genomic Sci.">
        <title>Genome sequence of the halotolerant bacterium Corynebacterium halotolerans type strain YIM 70093(T) (= DSM 44683(T)).</title>
        <authorList>
            <person name="Ruckert C."/>
            <person name="Albersmeier A."/>
            <person name="Al-Dilaimi A."/>
            <person name="Niehaus K."/>
            <person name="Szczepanowski R."/>
            <person name="Kalinowski J."/>
        </authorList>
    </citation>
    <scope>NUCLEOTIDE SEQUENCE [LARGE SCALE GENOMIC DNA]</scope>
    <source>
        <strain evidence="1">YIM 70093</strain>
    </source>
</reference>
<organism evidence="1 2">
    <name type="scientific">Corynebacterium halotolerans YIM 70093 = DSM 44683</name>
    <dbReference type="NCBI Taxonomy" id="1121362"/>
    <lineage>
        <taxon>Bacteria</taxon>
        <taxon>Bacillati</taxon>
        <taxon>Actinomycetota</taxon>
        <taxon>Actinomycetes</taxon>
        <taxon>Mycobacteriales</taxon>
        <taxon>Corynebacteriaceae</taxon>
        <taxon>Corynebacterium</taxon>
    </lineage>
</organism>
<evidence type="ECO:0000313" key="2">
    <source>
        <dbReference type="Proteomes" id="UP000011723"/>
    </source>
</evidence>
<sequence length="88" mass="9109">MMGRSRPPGTAVTRILPLVSRFAPTGGHGEKKSRVLKKLGGFFDRLSAVSTAGGSPLAVNGAGTADLISPSSHLQYEFAAARSGQTVR</sequence>
<name>M1P7N1_9CORY</name>
<dbReference type="eggNOG" id="COG0610">
    <property type="taxonomic scope" value="Bacteria"/>
</dbReference>
<dbReference type="HOGENOM" id="CLU_2463826_0_0_11"/>
<dbReference type="KEGG" id="chn:A605_08320"/>
<keyword evidence="2" id="KW-1185">Reference proteome</keyword>
<dbReference type="STRING" id="1121362.A605_08320"/>
<proteinExistence type="predicted"/>
<accession>M1P7N1</accession>
<gene>
    <name evidence="1" type="ORF">A605_08320</name>
</gene>
<dbReference type="Proteomes" id="UP000011723">
    <property type="component" value="Chromosome"/>
</dbReference>
<evidence type="ECO:0000313" key="1">
    <source>
        <dbReference type="EMBL" id="AGF72666.1"/>
    </source>
</evidence>
<dbReference type="EMBL" id="CP003697">
    <property type="protein sequence ID" value="AGF72666.1"/>
    <property type="molecule type" value="Genomic_DNA"/>
</dbReference>
<dbReference type="AlphaFoldDB" id="M1P7N1"/>